<evidence type="ECO:0000256" key="3">
    <source>
        <dbReference type="ARBA" id="ARBA00022801"/>
    </source>
</evidence>
<dbReference type="Pfam" id="PF08774">
    <property type="entry name" value="VRR_NUC"/>
    <property type="match status" value="1"/>
</dbReference>
<gene>
    <name evidence="5" type="ORF">DXB99_04420</name>
</gene>
<comment type="caution">
    <text evidence="5">The sequence shown here is derived from an EMBL/GenBank/DDBJ whole genome shotgun (WGS) entry which is preliminary data.</text>
</comment>
<dbReference type="Gene3D" id="3.40.1350.10">
    <property type="match status" value="1"/>
</dbReference>
<dbReference type="RefSeq" id="WP_117718462.1">
    <property type="nucleotide sequence ID" value="NZ_QSTP01000002.1"/>
</dbReference>
<comment type="cofactor">
    <cofactor evidence="1">
        <name>Mg(2+)</name>
        <dbReference type="ChEBI" id="CHEBI:18420"/>
    </cofactor>
</comment>
<dbReference type="GO" id="GO:0016788">
    <property type="term" value="F:hydrolase activity, acting on ester bonds"/>
    <property type="evidence" value="ECO:0007669"/>
    <property type="project" value="InterPro"/>
</dbReference>
<evidence type="ECO:0000256" key="1">
    <source>
        <dbReference type="ARBA" id="ARBA00001946"/>
    </source>
</evidence>
<feature type="domain" description="VRR-NUC" evidence="4">
    <location>
        <begin position="8"/>
        <end position="109"/>
    </location>
</feature>
<evidence type="ECO:0000313" key="5">
    <source>
        <dbReference type="EMBL" id="RGM73367.1"/>
    </source>
</evidence>
<dbReference type="SMART" id="SM00990">
    <property type="entry name" value="VRR_NUC"/>
    <property type="match status" value="1"/>
</dbReference>
<dbReference type="InterPro" id="IPR011856">
    <property type="entry name" value="tRNA_endonuc-like_dom_sf"/>
</dbReference>
<accession>A0A3E4YF26</accession>
<dbReference type="EMBL" id="QSTP01000002">
    <property type="protein sequence ID" value="RGM73367.1"/>
    <property type="molecule type" value="Genomic_DNA"/>
</dbReference>
<dbReference type="GO" id="GO:0003676">
    <property type="term" value="F:nucleic acid binding"/>
    <property type="evidence" value="ECO:0007669"/>
    <property type="project" value="InterPro"/>
</dbReference>
<proteinExistence type="predicted"/>
<evidence type="ECO:0000256" key="2">
    <source>
        <dbReference type="ARBA" id="ARBA00022722"/>
    </source>
</evidence>
<keyword evidence="2" id="KW-0540">Nuclease</keyword>
<dbReference type="InterPro" id="IPR014883">
    <property type="entry name" value="VRR_NUC"/>
</dbReference>
<name>A0A3E4YF26_9FIRM</name>
<sequence length="252" mass="28217">MSMQNMKRSETTEQIALFNWAKRTESILPELALMYHVPNEGKRSNGGILKAAGLKSGVPDICLPVANNGFHGLYIELKFGKNKATKAQEEYMAMLNAQGYKTAVCYGAEEAGEEILAYLTEPGRMPKKVCINAPWIAGMCDGINLRSRMFHREECQECKYFNPAREERTMNETLADVMVELKGITADIRRKIIYLSCGKGLCNDSLEETLESINENLAFLVKERQLTVEQSAAVLTVAMKAYEVGKKERTKA</sequence>
<dbReference type="Proteomes" id="UP000260758">
    <property type="component" value="Unassembled WGS sequence"/>
</dbReference>
<protein>
    <submittedName>
        <fullName evidence="5">VRR-NUC domain protein</fullName>
    </submittedName>
</protein>
<evidence type="ECO:0000259" key="4">
    <source>
        <dbReference type="SMART" id="SM00990"/>
    </source>
</evidence>
<reference evidence="5 6" key="1">
    <citation type="submission" date="2018-08" db="EMBL/GenBank/DDBJ databases">
        <title>A genome reference for cultivated species of the human gut microbiota.</title>
        <authorList>
            <person name="Zou Y."/>
            <person name="Xue W."/>
            <person name="Luo G."/>
        </authorList>
    </citation>
    <scope>NUCLEOTIDE SEQUENCE [LARGE SCALE GENOMIC DNA]</scope>
    <source>
        <strain evidence="5 6">OM07-13</strain>
    </source>
</reference>
<dbReference type="GO" id="GO:0004518">
    <property type="term" value="F:nuclease activity"/>
    <property type="evidence" value="ECO:0007669"/>
    <property type="project" value="UniProtKB-KW"/>
</dbReference>
<keyword evidence="3" id="KW-0378">Hydrolase</keyword>
<organism evidence="5 6">
    <name type="scientific">Agathobacter rectalis</name>
    <dbReference type="NCBI Taxonomy" id="39491"/>
    <lineage>
        <taxon>Bacteria</taxon>
        <taxon>Bacillati</taxon>
        <taxon>Bacillota</taxon>
        <taxon>Clostridia</taxon>
        <taxon>Lachnospirales</taxon>
        <taxon>Lachnospiraceae</taxon>
        <taxon>Agathobacter</taxon>
    </lineage>
</organism>
<evidence type="ECO:0000313" key="6">
    <source>
        <dbReference type="Proteomes" id="UP000260758"/>
    </source>
</evidence>
<dbReference type="AlphaFoldDB" id="A0A3E4YF26"/>